<gene>
    <name evidence="10" type="ORF">DPX16_6647</name>
</gene>
<comment type="similarity">
    <text evidence="2">Belongs to the MIP/aquaporin (TC 1.A.8) family.</text>
</comment>
<evidence type="ECO:0000313" key="10">
    <source>
        <dbReference type="EMBL" id="ROL48152.1"/>
    </source>
</evidence>
<sequence>MSLHTGTSVYQFPESDTTGDRTEGAESSSGTAAQNHSQSSVKTFGSAAAKFKIRSAKTLQRKDLRMIRNISEGKVEDSSQKCDPGKDLNKVCTSSASGIHTDIDDKKTGTNLDNCTRKDSALSINSEKGDVSAKQSNTQEEESQKASDRSRGEDLRRFYQSNKSKSLDWRETSSRAGNANRTGMTSETRDFNNCMTRSDTFERTEANNKKTSYTQENQPSSVSRRIQAYSGANKKVYPISGSTSVGMNRVHFALEQASSGQSLPVRLKPRLSQGSIGEGSSLWAQHQDESSLDRTDNRMESWAREQGPSNTEEVTGNQTIMERINKLFGADAKSDAHSKNSIGLKRNNTLTSDKSFPKLMDTVDSTPSHRKHTTDSVFGTSSNSSDSQQGKTSFNVEKARSLPRGFSKTYLVPKQEPSTNRENKTDQGDSSSGLSFSMSPKPKWSAEMSSIKKVESLLPEDNEETSRRGFTGSPKYCSQSLERLSETAQYNARRNQSTCSDSSSSISSQGVKHLLNNSGGIKEEIGKVKQSDKESAKRLDINEYKYLSGLQDGITQPKYPLASKGAAHNEIHKEEEKDEVFTGKTEGRTGEGVLEKNRVPSFDSVKNTISMFESLAQQNKSTPEILLTRRTLSVPEHPKPVALIRKSDSDKNLHFRRVVGNTESLRTNFFNKSYSNEETEGTLDTSRTPHSNSIVKVRPTLERQETYKKSVELAPAFKQLNDSRTDQVINMRDEDKLTTLSKKQTDEPDSAITSTSGLRNKGAMEEKAGVPSISQQSNVKNVLKQQTVNVKIVDEDDDDVENTPTNSPDRAPLTVSIQNQINPEAITVNGTHPKVLPNLSQSFTPVQTTYSLLNNSNNNNYETRNDCTILTTSKARWSSDEEDDDEEETETDEDSDSGESSVTITSNMSQSERRSFSLSLVDLCNYGGVDYKPSDGSFLEDCEDLPSTRSASLSSDISAFSSVTLLSTDELDRLLDDVRGLGDDTLQKYEDVQVVVLHKEVGSGLGFTLAGGVDQNKPVTVHRVIPGGVAEQEGSIFEGARVLSINGTALQNSAHWEALRTLRKARGQGMAVVVLQSVNSRKEATERPGITGRRVRVTLKKSSSDLGFSLEGGVGSSSGDKPLTVQKIFRGGPVIEVFPGDELLEVQAGQQQVLRKICKPILKMSRVKKIVRRMKVKNELARQIMGEILGTFVLLLFGCAAAAQVKTSRETKGQFLSVNMAFSVGVMSAMYLCRAVSGAHLNPAVSLSFCVLGDLAWIKLLPYSLAQILGAYLASGLVYLIYHDAIMEYSGGILSVFGPNETASIFATYPTDVVSVQTNFLDQVVGTAMLMLCILPLNDKRNAPAPEALLPPIVATVVLGISMSMSANCGAAINPARDLGPRLFTFTAGWGPEVFTCYDYFFWIPLVAPMVGGVVGSIIYVVFIQWHLPEPEDESGESEEIKEQTKVMEHNNKKDELYLKMSSL</sequence>
<feature type="compositionally biased region" description="Polar residues" evidence="7">
    <location>
        <begin position="1"/>
        <end position="16"/>
    </location>
</feature>
<feature type="compositionally biased region" description="Basic and acidic residues" evidence="7">
    <location>
        <begin position="67"/>
        <end position="89"/>
    </location>
</feature>
<accession>A0A3N0YPL5</accession>
<dbReference type="GO" id="GO:0042609">
    <property type="term" value="F:CD4 receptor binding"/>
    <property type="evidence" value="ECO:0007669"/>
    <property type="project" value="TreeGrafter"/>
</dbReference>
<dbReference type="PANTHER" id="PTHR48484">
    <property type="entry name" value="PRO-INTERLEUKIN-16"/>
    <property type="match status" value="1"/>
</dbReference>
<feature type="compositionally biased region" description="Acidic residues" evidence="7">
    <location>
        <begin position="880"/>
        <end position="897"/>
    </location>
</feature>
<dbReference type="InterPro" id="IPR055287">
    <property type="entry name" value="IL-16-like"/>
</dbReference>
<feature type="region of interest" description="Disordered" evidence="7">
    <location>
        <begin position="271"/>
        <end position="318"/>
    </location>
</feature>
<organism evidence="10 11">
    <name type="scientific">Anabarilius grahami</name>
    <name type="common">Kanglang fish</name>
    <name type="synonym">Barilius grahami</name>
    <dbReference type="NCBI Taxonomy" id="495550"/>
    <lineage>
        <taxon>Eukaryota</taxon>
        <taxon>Metazoa</taxon>
        <taxon>Chordata</taxon>
        <taxon>Craniata</taxon>
        <taxon>Vertebrata</taxon>
        <taxon>Euteleostomi</taxon>
        <taxon>Actinopterygii</taxon>
        <taxon>Neopterygii</taxon>
        <taxon>Teleostei</taxon>
        <taxon>Ostariophysi</taxon>
        <taxon>Cypriniformes</taxon>
        <taxon>Xenocyprididae</taxon>
        <taxon>Xenocypridinae</taxon>
        <taxon>Xenocypridinae incertae sedis</taxon>
        <taxon>Anabarilius</taxon>
    </lineage>
</organism>
<evidence type="ECO:0000256" key="2">
    <source>
        <dbReference type="ARBA" id="ARBA00006175"/>
    </source>
</evidence>
<feature type="domain" description="PDZ" evidence="9">
    <location>
        <begin position="994"/>
        <end position="1065"/>
    </location>
</feature>
<reference evidence="10 11" key="1">
    <citation type="submission" date="2018-10" db="EMBL/GenBank/DDBJ databases">
        <title>Genome assembly for a Yunnan-Guizhou Plateau 3E fish, Anabarilius grahami (Regan), and its evolutionary and genetic applications.</title>
        <authorList>
            <person name="Jiang W."/>
        </authorList>
    </citation>
    <scope>NUCLEOTIDE SEQUENCE [LARGE SCALE GENOMIC DNA]</scope>
    <source>
        <strain evidence="10">AG-KIZ</strain>
        <tissue evidence="10">Muscle</tissue>
    </source>
</reference>
<feature type="transmembrane region" description="Helical" evidence="8">
    <location>
        <begin position="1184"/>
        <end position="1203"/>
    </location>
</feature>
<dbReference type="Gene3D" id="2.30.42.10">
    <property type="match status" value="2"/>
</dbReference>
<feature type="compositionally biased region" description="Basic and acidic residues" evidence="7">
    <location>
        <begin position="727"/>
        <end position="737"/>
    </location>
</feature>
<dbReference type="PRINTS" id="PR00783">
    <property type="entry name" value="MINTRINSICP"/>
</dbReference>
<keyword evidence="3" id="KW-0813">Transport</keyword>
<evidence type="ECO:0000256" key="6">
    <source>
        <dbReference type="ARBA" id="ARBA00023136"/>
    </source>
</evidence>
<feature type="compositionally biased region" description="Basic and acidic residues" evidence="7">
    <location>
        <begin position="199"/>
        <end position="208"/>
    </location>
</feature>
<feature type="region of interest" description="Disordered" evidence="7">
    <location>
        <begin position="335"/>
        <end position="443"/>
    </location>
</feature>
<feature type="region of interest" description="Disordered" evidence="7">
    <location>
        <begin position="1"/>
        <end position="46"/>
    </location>
</feature>
<dbReference type="InterPro" id="IPR023271">
    <property type="entry name" value="Aquaporin-like"/>
</dbReference>
<name>A0A3N0YPL5_ANAGA</name>
<protein>
    <submittedName>
        <fullName evidence="10">Aquaporin-10</fullName>
    </submittedName>
</protein>
<feature type="compositionally biased region" description="Polar residues" evidence="7">
    <location>
        <begin position="209"/>
        <end position="223"/>
    </location>
</feature>
<dbReference type="OrthoDB" id="42382at2759"/>
<feature type="compositionally biased region" description="Basic and acidic residues" evidence="7">
    <location>
        <begin position="142"/>
        <end position="157"/>
    </location>
</feature>
<dbReference type="CDD" id="cd00333">
    <property type="entry name" value="MIP"/>
    <property type="match status" value="1"/>
</dbReference>
<feature type="compositionally biased region" description="Polar residues" evidence="7">
    <location>
        <begin position="174"/>
        <end position="198"/>
    </location>
</feature>
<feature type="compositionally biased region" description="Basic and acidic residues" evidence="7">
    <location>
        <begin position="567"/>
        <end position="592"/>
    </location>
</feature>
<keyword evidence="6 8" id="KW-0472">Membrane</keyword>
<dbReference type="GO" id="GO:0005125">
    <property type="term" value="F:cytokine activity"/>
    <property type="evidence" value="ECO:0007669"/>
    <property type="project" value="InterPro"/>
</dbReference>
<feature type="transmembrane region" description="Helical" evidence="8">
    <location>
        <begin position="1215"/>
        <end position="1232"/>
    </location>
</feature>
<evidence type="ECO:0000256" key="7">
    <source>
        <dbReference type="SAM" id="MobiDB-lite"/>
    </source>
</evidence>
<keyword evidence="5 8" id="KW-1133">Transmembrane helix</keyword>
<dbReference type="Pfam" id="PF00595">
    <property type="entry name" value="PDZ"/>
    <property type="match status" value="1"/>
</dbReference>
<evidence type="ECO:0000256" key="1">
    <source>
        <dbReference type="ARBA" id="ARBA00004141"/>
    </source>
</evidence>
<evidence type="ECO:0000256" key="3">
    <source>
        <dbReference type="ARBA" id="ARBA00022448"/>
    </source>
</evidence>
<dbReference type="FunFam" id="2.30.42.10:FF:000122">
    <property type="entry name" value="Pro-interleukin-16"/>
    <property type="match status" value="1"/>
</dbReference>
<comment type="subcellular location">
    <subcellularLocation>
        <location evidence="1">Membrane</location>
        <topology evidence="1">Multi-pass membrane protein</topology>
    </subcellularLocation>
</comment>
<dbReference type="Gene3D" id="1.20.1080.10">
    <property type="entry name" value="Glycerol uptake facilitator protein"/>
    <property type="match status" value="1"/>
</dbReference>
<dbReference type="InterPro" id="IPR036034">
    <property type="entry name" value="PDZ_sf"/>
</dbReference>
<feature type="region of interest" description="Disordered" evidence="7">
    <location>
        <begin position="563"/>
        <end position="592"/>
    </location>
</feature>
<dbReference type="InterPro" id="IPR001478">
    <property type="entry name" value="PDZ"/>
</dbReference>
<feature type="region of interest" description="Disordered" evidence="7">
    <location>
        <begin position="874"/>
        <end position="909"/>
    </location>
</feature>
<evidence type="ECO:0000259" key="9">
    <source>
        <dbReference type="PROSITE" id="PS50106"/>
    </source>
</evidence>
<comment type="caution">
    <text evidence="10">The sequence shown here is derived from an EMBL/GenBank/DDBJ whole genome shotgun (WGS) entry which is preliminary data.</text>
</comment>
<dbReference type="SUPFAM" id="SSF50156">
    <property type="entry name" value="PDZ domain-like"/>
    <property type="match status" value="2"/>
</dbReference>
<feature type="compositionally biased region" description="Low complexity" evidence="7">
    <location>
        <begin position="430"/>
        <end position="439"/>
    </location>
</feature>
<dbReference type="InterPro" id="IPR022357">
    <property type="entry name" value="MIP_CS"/>
</dbReference>
<dbReference type="GO" id="GO:0015267">
    <property type="term" value="F:channel activity"/>
    <property type="evidence" value="ECO:0007669"/>
    <property type="project" value="InterPro"/>
</dbReference>
<dbReference type="PANTHER" id="PTHR48484:SF1">
    <property type="entry name" value="DENTIN SIALOPHOSPHOPROTEIN"/>
    <property type="match status" value="1"/>
</dbReference>
<feature type="region of interest" description="Disordered" evidence="7">
    <location>
        <begin position="727"/>
        <end position="776"/>
    </location>
</feature>
<dbReference type="Pfam" id="PF00230">
    <property type="entry name" value="MIP"/>
    <property type="match status" value="1"/>
</dbReference>
<evidence type="ECO:0000256" key="5">
    <source>
        <dbReference type="ARBA" id="ARBA00022989"/>
    </source>
</evidence>
<feature type="compositionally biased region" description="Polar residues" evidence="7">
    <location>
        <begin position="25"/>
        <end position="43"/>
    </location>
</feature>
<proteinExistence type="inferred from homology"/>
<dbReference type="FunFam" id="1.20.1080.10:FF:000064">
    <property type="entry name" value="Uncharacterized protein"/>
    <property type="match status" value="1"/>
</dbReference>
<dbReference type="PROSITE" id="PS00221">
    <property type="entry name" value="MIP"/>
    <property type="match status" value="1"/>
</dbReference>
<dbReference type="GO" id="GO:0030595">
    <property type="term" value="P:leukocyte chemotaxis"/>
    <property type="evidence" value="ECO:0007669"/>
    <property type="project" value="TreeGrafter"/>
</dbReference>
<dbReference type="InterPro" id="IPR000425">
    <property type="entry name" value="MIP"/>
</dbReference>
<keyword evidence="4 8" id="KW-0812">Transmembrane</keyword>
<evidence type="ECO:0000313" key="11">
    <source>
        <dbReference type="Proteomes" id="UP000281406"/>
    </source>
</evidence>
<dbReference type="SMART" id="SM00228">
    <property type="entry name" value="PDZ"/>
    <property type="match status" value="2"/>
</dbReference>
<dbReference type="PROSITE" id="PS50106">
    <property type="entry name" value="PDZ"/>
    <property type="match status" value="2"/>
</dbReference>
<dbReference type="NCBIfam" id="TIGR00861">
    <property type="entry name" value="MIP"/>
    <property type="match status" value="1"/>
</dbReference>
<dbReference type="SUPFAM" id="SSF81338">
    <property type="entry name" value="Aquaporin-like"/>
    <property type="match status" value="1"/>
</dbReference>
<evidence type="ECO:0000256" key="8">
    <source>
        <dbReference type="SAM" id="Phobius"/>
    </source>
</evidence>
<evidence type="ECO:0000256" key="4">
    <source>
        <dbReference type="ARBA" id="ARBA00022692"/>
    </source>
</evidence>
<keyword evidence="11" id="KW-1185">Reference proteome</keyword>
<feature type="domain" description="PDZ" evidence="9">
    <location>
        <begin position="1096"/>
        <end position="1146"/>
    </location>
</feature>
<feature type="transmembrane region" description="Helical" evidence="8">
    <location>
        <begin position="1400"/>
        <end position="1423"/>
    </location>
</feature>
<dbReference type="EMBL" id="RJVU01032893">
    <property type="protein sequence ID" value="ROL48152.1"/>
    <property type="molecule type" value="Genomic_DNA"/>
</dbReference>
<feature type="compositionally biased region" description="Polar residues" evidence="7">
    <location>
        <begin position="375"/>
        <end position="395"/>
    </location>
</feature>
<feature type="transmembrane region" description="Helical" evidence="8">
    <location>
        <begin position="1265"/>
        <end position="1282"/>
    </location>
</feature>
<dbReference type="Proteomes" id="UP000281406">
    <property type="component" value="Unassembled WGS sequence"/>
</dbReference>
<feature type="region of interest" description="Disordered" evidence="7">
    <location>
        <begin position="456"/>
        <end position="476"/>
    </location>
</feature>
<dbReference type="GO" id="GO:0016020">
    <property type="term" value="C:membrane"/>
    <property type="evidence" value="ECO:0007669"/>
    <property type="project" value="UniProtKB-SubCell"/>
</dbReference>
<dbReference type="GO" id="GO:0050930">
    <property type="term" value="P:induction of positive chemotaxis"/>
    <property type="evidence" value="ECO:0007669"/>
    <property type="project" value="InterPro"/>
</dbReference>
<feature type="compositionally biased region" description="Basic and acidic residues" evidence="7">
    <location>
        <begin position="286"/>
        <end position="303"/>
    </location>
</feature>
<feature type="region of interest" description="Disordered" evidence="7">
    <location>
        <begin position="67"/>
        <end position="223"/>
    </location>
</feature>
<feature type="compositionally biased region" description="Polar residues" evidence="7">
    <location>
        <begin position="307"/>
        <end position="318"/>
    </location>
</feature>